<accession>A0AAW2YYF5</accession>
<comment type="caution">
    <text evidence="11">The sequence shown here is derived from an EMBL/GenBank/DDBJ whole genome shotgun (WGS) entry which is preliminary data.</text>
</comment>
<keyword evidence="5" id="KW-0436">Ligase</keyword>
<evidence type="ECO:0000256" key="2">
    <source>
        <dbReference type="ARBA" id="ARBA00009897"/>
    </source>
</evidence>
<dbReference type="GO" id="GO:0005524">
    <property type="term" value="F:ATP binding"/>
    <property type="evidence" value="ECO:0007669"/>
    <property type="project" value="UniProtKB-KW"/>
</dbReference>
<evidence type="ECO:0000256" key="3">
    <source>
        <dbReference type="ARBA" id="ARBA00012937"/>
    </source>
</evidence>
<dbReference type="SUPFAM" id="SSF55931">
    <property type="entry name" value="Glutamine synthetase/guanido kinase"/>
    <property type="match status" value="1"/>
</dbReference>
<feature type="domain" description="GS catalytic" evidence="10">
    <location>
        <begin position="89"/>
        <end position="343"/>
    </location>
</feature>
<sequence>MNIQPRTFCIANYIWIDDDGLKGKSKTLDKRPEKLSDLSDWSFACGRAENSEQIIKPRAVFRDPFLGDPHVLVLCDRYNSDGTPHEKNYRFKAQEVFDRTPKDQHPWYGLEQEYVMVDTTTGTKLPLGFAETAEKTPPQGPHYCGVGAGRVFGRDLADEHYKYCLDAGVKLCGINAELLHGQWEFQVGICEGIEAGDHMWMARYILSRLGEKYNIAINYDPKPVEGDQWSASGMHCNFSTQPMRVDGGMSHIMTATEALREKHKEHIIQYGDNKGRMLGESADNFTLGIGNRSCSVRVTGDVASQGKGYLEDRRPSSNADPYIVSMMLADTVCVEKETPKGSA</sequence>
<dbReference type="Pfam" id="PF00120">
    <property type="entry name" value="Gln-synt_C"/>
    <property type="match status" value="1"/>
</dbReference>
<evidence type="ECO:0000256" key="9">
    <source>
        <dbReference type="RuleBase" id="RU000384"/>
    </source>
</evidence>
<dbReference type="Proteomes" id="UP001431209">
    <property type="component" value="Unassembled WGS sequence"/>
</dbReference>
<dbReference type="FunFam" id="3.30.590.10:FF:000011">
    <property type="entry name" value="Glutamine synthetase"/>
    <property type="match status" value="1"/>
</dbReference>
<dbReference type="GO" id="GO:0006542">
    <property type="term" value="P:glutamine biosynthetic process"/>
    <property type="evidence" value="ECO:0007669"/>
    <property type="project" value="InterPro"/>
</dbReference>
<evidence type="ECO:0000313" key="11">
    <source>
        <dbReference type="EMBL" id="KAL0482112.1"/>
    </source>
</evidence>
<dbReference type="Gene3D" id="3.10.20.70">
    <property type="entry name" value="Glutamine synthetase, N-terminal domain"/>
    <property type="match status" value="1"/>
</dbReference>
<dbReference type="PROSITE" id="PS51987">
    <property type="entry name" value="GS_CATALYTIC"/>
    <property type="match status" value="1"/>
</dbReference>
<keyword evidence="6" id="KW-0547">Nucleotide-binding</keyword>
<dbReference type="InterPro" id="IPR050292">
    <property type="entry name" value="Glutamine_Synthetase"/>
</dbReference>
<dbReference type="PANTHER" id="PTHR20852">
    <property type="entry name" value="GLUTAMINE SYNTHETASE"/>
    <property type="match status" value="1"/>
</dbReference>
<keyword evidence="12" id="KW-1185">Reference proteome</keyword>
<dbReference type="AlphaFoldDB" id="A0AAW2YYF5"/>
<evidence type="ECO:0000256" key="7">
    <source>
        <dbReference type="ARBA" id="ARBA00022840"/>
    </source>
</evidence>
<dbReference type="EMBL" id="JAOPGA020000819">
    <property type="protein sequence ID" value="KAL0482112.1"/>
    <property type="molecule type" value="Genomic_DNA"/>
</dbReference>
<protein>
    <recommendedName>
        <fullName evidence="3">glutamine synthetase</fullName>
        <ecNumber evidence="3">6.3.1.2</ecNumber>
    </recommendedName>
</protein>
<name>A0AAW2YYF5_9EUKA</name>
<dbReference type="InterPro" id="IPR036651">
    <property type="entry name" value="Gln_synt_N_sf"/>
</dbReference>
<keyword evidence="7" id="KW-0067">ATP-binding</keyword>
<keyword evidence="4" id="KW-0963">Cytoplasm</keyword>
<reference evidence="11 12" key="1">
    <citation type="submission" date="2024-03" db="EMBL/GenBank/DDBJ databases">
        <title>The Acrasis kona genome and developmental transcriptomes reveal deep origins of eukaryotic multicellular pathways.</title>
        <authorList>
            <person name="Sheikh S."/>
            <person name="Fu C.-J."/>
            <person name="Brown M.W."/>
            <person name="Baldauf S.L."/>
        </authorList>
    </citation>
    <scope>NUCLEOTIDE SEQUENCE [LARGE SCALE GENOMIC DNA]</scope>
    <source>
        <strain evidence="11 12">ATCC MYA-3509</strain>
    </source>
</reference>
<organism evidence="11 12">
    <name type="scientific">Acrasis kona</name>
    <dbReference type="NCBI Taxonomy" id="1008807"/>
    <lineage>
        <taxon>Eukaryota</taxon>
        <taxon>Discoba</taxon>
        <taxon>Heterolobosea</taxon>
        <taxon>Tetramitia</taxon>
        <taxon>Eutetramitia</taxon>
        <taxon>Acrasidae</taxon>
        <taxon>Acrasis</taxon>
    </lineage>
</organism>
<dbReference type="GO" id="GO:0004356">
    <property type="term" value="F:glutamine synthetase activity"/>
    <property type="evidence" value="ECO:0007669"/>
    <property type="project" value="UniProtKB-EC"/>
</dbReference>
<evidence type="ECO:0000256" key="8">
    <source>
        <dbReference type="PROSITE-ProRule" id="PRU01331"/>
    </source>
</evidence>
<evidence type="ECO:0000256" key="1">
    <source>
        <dbReference type="ARBA" id="ARBA00004496"/>
    </source>
</evidence>
<evidence type="ECO:0000259" key="10">
    <source>
        <dbReference type="PROSITE" id="PS51987"/>
    </source>
</evidence>
<proteinExistence type="inferred from homology"/>
<dbReference type="EC" id="6.3.1.2" evidence="3"/>
<dbReference type="InterPro" id="IPR014746">
    <property type="entry name" value="Gln_synth/guanido_kin_cat_dom"/>
</dbReference>
<gene>
    <name evidence="11" type="ORF">AKO1_013223</name>
</gene>
<dbReference type="GO" id="GO:0005737">
    <property type="term" value="C:cytoplasm"/>
    <property type="evidence" value="ECO:0007669"/>
    <property type="project" value="UniProtKB-SubCell"/>
</dbReference>
<dbReference type="Gene3D" id="3.30.590.10">
    <property type="entry name" value="Glutamine synthetase/guanido kinase, catalytic domain"/>
    <property type="match status" value="1"/>
</dbReference>
<comment type="subcellular location">
    <subcellularLocation>
        <location evidence="1">Cytoplasm</location>
    </subcellularLocation>
</comment>
<dbReference type="InterPro" id="IPR008146">
    <property type="entry name" value="Gln_synth_cat_dom"/>
</dbReference>
<dbReference type="SMART" id="SM01230">
    <property type="entry name" value="Gln-synt_C"/>
    <property type="match status" value="1"/>
</dbReference>
<comment type="similarity">
    <text evidence="2 8 9">Belongs to the glutamine synthetase family.</text>
</comment>
<dbReference type="PANTHER" id="PTHR20852:SF57">
    <property type="entry name" value="GLUTAMINE SYNTHETASE 2 CYTOPLASMIC"/>
    <property type="match status" value="1"/>
</dbReference>
<dbReference type="SUPFAM" id="SSF54368">
    <property type="entry name" value="Glutamine synthetase, N-terminal domain"/>
    <property type="match status" value="1"/>
</dbReference>
<evidence type="ECO:0000256" key="4">
    <source>
        <dbReference type="ARBA" id="ARBA00022490"/>
    </source>
</evidence>
<evidence type="ECO:0000313" key="12">
    <source>
        <dbReference type="Proteomes" id="UP001431209"/>
    </source>
</evidence>
<evidence type="ECO:0000256" key="6">
    <source>
        <dbReference type="ARBA" id="ARBA00022741"/>
    </source>
</evidence>
<evidence type="ECO:0000256" key="5">
    <source>
        <dbReference type="ARBA" id="ARBA00022598"/>
    </source>
</evidence>